<dbReference type="GO" id="GO:0051539">
    <property type="term" value="F:4 iron, 4 sulfur cluster binding"/>
    <property type="evidence" value="ECO:0007669"/>
    <property type="project" value="UniProtKB-UniRule"/>
</dbReference>
<comment type="function">
    <text evidence="10">Part of a membrane-bound complex that couples electron transfer with translocation of ions across the membrane.</text>
</comment>
<dbReference type="PATRIC" id="fig|525903.6.peg.351"/>
<dbReference type="OrthoDB" id="9789936at2"/>
<feature type="binding site" evidence="10">
    <location>
        <position position="76"/>
    </location>
    <ligand>
        <name>[4Fe-4S] cluster</name>
        <dbReference type="ChEBI" id="CHEBI:49883"/>
        <label>1</label>
    </ligand>
</feature>
<keyword evidence="2 10" id="KW-0004">4Fe-4S</keyword>
<name>D1B8I1_THEAS</name>
<dbReference type="Pfam" id="PF04060">
    <property type="entry name" value="FeS"/>
    <property type="match status" value="1"/>
</dbReference>
<dbReference type="InterPro" id="IPR050395">
    <property type="entry name" value="4Fe4S_Ferredoxin_RnfB"/>
</dbReference>
<feature type="region of interest" description="Hydrophobic" evidence="10">
    <location>
        <begin position="1"/>
        <end position="28"/>
    </location>
</feature>
<feature type="domain" description="4Fe-4S ferredoxin-type" evidence="11">
    <location>
        <begin position="131"/>
        <end position="163"/>
    </location>
</feature>
<dbReference type="Proteomes" id="UP000002030">
    <property type="component" value="Chromosome"/>
</dbReference>
<dbReference type="PANTHER" id="PTHR43560">
    <property type="entry name" value="ION-TRANSLOCATING OXIDOREDUCTASE COMPLEX SUBUNIT B"/>
    <property type="match status" value="1"/>
</dbReference>
<evidence type="ECO:0000313" key="14">
    <source>
        <dbReference type="Proteomes" id="UP000002030"/>
    </source>
</evidence>
<feature type="binding site" evidence="10">
    <location>
        <position position="176"/>
    </location>
    <ligand>
        <name>[4Fe-4S] cluster</name>
        <dbReference type="ChEBI" id="CHEBI:49883"/>
        <label>3</label>
    </ligand>
</feature>
<comment type="subcellular location">
    <subcellularLocation>
        <location evidence="10">Cell inner membrane</location>
    </subcellularLocation>
</comment>
<dbReference type="EnsemblBacteria" id="ACZ18584">
    <property type="protein sequence ID" value="ACZ18584"/>
    <property type="gene ID" value="Taci_0347"/>
</dbReference>
<keyword evidence="14" id="KW-1185">Reference proteome</keyword>
<organism evidence="13 14">
    <name type="scientific">Thermanaerovibrio acidaminovorans (strain ATCC 49978 / DSM 6589 / Su883)</name>
    <name type="common">Selenomonas acidaminovorans</name>
    <dbReference type="NCBI Taxonomy" id="525903"/>
    <lineage>
        <taxon>Bacteria</taxon>
        <taxon>Thermotogati</taxon>
        <taxon>Synergistota</taxon>
        <taxon>Synergistia</taxon>
        <taxon>Synergistales</taxon>
        <taxon>Synergistaceae</taxon>
        <taxon>Thermanaerovibrio</taxon>
    </lineage>
</organism>
<evidence type="ECO:0000259" key="11">
    <source>
        <dbReference type="PROSITE" id="PS51379"/>
    </source>
</evidence>
<dbReference type="AlphaFoldDB" id="D1B8I1"/>
<feature type="binding site" evidence="10">
    <location>
        <position position="140"/>
    </location>
    <ligand>
        <name>[4Fe-4S] cluster</name>
        <dbReference type="ChEBI" id="CHEBI:49883"/>
        <label>2</label>
    </ligand>
</feature>
<evidence type="ECO:0000256" key="5">
    <source>
        <dbReference type="ARBA" id="ARBA00022967"/>
    </source>
</evidence>
<comment type="subunit">
    <text evidence="10">The complex is composed of six subunits: RnfA, RnfB, RnfC, RnfD, RnfE and RnfG.</text>
</comment>
<dbReference type="InterPro" id="IPR010207">
    <property type="entry name" value="Elect_transpt_cplx_RnfB/RsxB"/>
</dbReference>
<dbReference type="PROSITE" id="PS51656">
    <property type="entry name" value="4FE4S"/>
    <property type="match status" value="1"/>
</dbReference>
<dbReference type="GO" id="GO:0005886">
    <property type="term" value="C:plasma membrane"/>
    <property type="evidence" value="ECO:0007669"/>
    <property type="project" value="UniProtKB-SubCell"/>
</dbReference>
<keyword evidence="5 10" id="KW-1278">Translocase</keyword>
<dbReference type="InterPro" id="IPR017900">
    <property type="entry name" value="4Fe4S_Fe_S_CS"/>
</dbReference>
<evidence type="ECO:0000256" key="4">
    <source>
        <dbReference type="ARBA" id="ARBA00022737"/>
    </source>
</evidence>
<evidence type="ECO:0000256" key="7">
    <source>
        <dbReference type="ARBA" id="ARBA00023004"/>
    </source>
</evidence>
<feature type="binding site" evidence="10">
    <location>
        <position position="59"/>
    </location>
    <ligand>
        <name>[4Fe-4S] cluster</name>
        <dbReference type="ChEBI" id="CHEBI:49883"/>
        <label>1</label>
    </ligand>
</feature>
<dbReference type="HOGENOM" id="CLU_053470_0_0_0"/>
<evidence type="ECO:0000256" key="6">
    <source>
        <dbReference type="ARBA" id="ARBA00022982"/>
    </source>
</evidence>
<feature type="binding site" evidence="10">
    <location>
        <position position="179"/>
    </location>
    <ligand>
        <name>[4Fe-4S] cluster</name>
        <dbReference type="ChEBI" id="CHEBI:49883"/>
        <label>3</label>
    </ligand>
</feature>
<proteinExistence type="inferred from homology"/>
<dbReference type="Pfam" id="PF12838">
    <property type="entry name" value="Fer4_7"/>
    <property type="match status" value="1"/>
</dbReference>
<gene>
    <name evidence="10" type="primary">rnfB</name>
    <name evidence="13" type="ordered locus">Taci_0347</name>
</gene>
<dbReference type="Gene3D" id="1.10.15.40">
    <property type="entry name" value="Electron transport complex subunit B, putative Fe-S cluster"/>
    <property type="match status" value="1"/>
</dbReference>
<dbReference type="PROSITE" id="PS00198">
    <property type="entry name" value="4FE4S_FER_1"/>
    <property type="match status" value="3"/>
</dbReference>
<dbReference type="EC" id="7.-.-.-" evidence="10"/>
<keyword evidence="4 10" id="KW-0677">Repeat</keyword>
<dbReference type="STRING" id="525903.Taci_0347"/>
<protein>
    <recommendedName>
        <fullName evidence="10">Ion-translocating oxidoreductase complex subunit B</fullName>
        <ecNumber evidence="10">7.-.-.-</ecNumber>
    </recommendedName>
    <alternativeName>
        <fullName evidence="10">Rnf electron transport complex subunit B</fullName>
    </alternativeName>
</protein>
<sequence length="269" mass="27871">MGMEGTLFPAAVLGGLGLAFGLLLAVAAEKFRVQVDPRVEMVRDALPGANCGACGYPGCDGYAEAVVSGEAKPNMCAPGGASVATAVAAIMGLSAEDVVKRVAFVKCKGSPDVAKTRYIYDGVMDCREAVVLPGSGPKACVFGCLGLGTCVAVCPFDAIHIENSLARIDENRCVGCGLCVASCPKGVIELVVQDKRVRVACNSHHRGLDVKNVCQLGCIGCGLCSKVCPEGAITMEDNLPVIDQSKCTQCGKCVEKCPTKSIIRLESSY</sequence>
<dbReference type="GO" id="GO:0046872">
    <property type="term" value="F:metal ion binding"/>
    <property type="evidence" value="ECO:0007669"/>
    <property type="project" value="UniProtKB-KW"/>
</dbReference>
<keyword evidence="10" id="KW-0997">Cell inner membrane</keyword>
<dbReference type="NCBIfam" id="NF005503">
    <property type="entry name" value="PRK07118.1-2"/>
    <property type="match status" value="1"/>
</dbReference>
<dbReference type="Pfam" id="PF25160">
    <property type="entry name" value="LdpA_Fe-S-bd"/>
    <property type="match status" value="1"/>
</dbReference>
<dbReference type="eggNOG" id="COG2878">
    <property type="taxonomic scope" value="Bacteria"/>
</dbReference>
<comment type="caution">
    <text evidence="10">Lacks conserved residue(s) required for the propagation of feature annotation.</text>
</comment>
<feature type="binding site" evidence="10">
    <location>
        <position position="150"/>
    </location>
    <ligand>
        <name>[4Fe-4S] cluster</name>
        <dbReference type="ChEBI" id="CHEBI:49883"/>
        <label>2</label>
    </ligand>
</feature>
<reference evidence="13 14" key="1">
    <citation type="journal article" date="2009" name="Stand. Genomic Sci.">
        <title>Complete genome sequence of Thermanaerovibrio acidaminovorans type strain (Su883).</title>
        <authorList>
            <person name="Chovatia M."/>
            <person name="Sikorski J."/>
            <person name="Schroder M."/>
            <person name="Lapidus A."/>
            <person name="Nolan M."/>
            <person name="Tice H."/>
            <person name="Glavina Del Rio T."/>
            <person name="Copeland A."/>
            <person name="Cheng J.F."/>
            <person name="Lucas S."/>
            <person name="Chen F."/>
            <person name="Bruce D."/>
            <person name="Goodwin L."/>
            <person name="Pitluck S."/>
            <person name="Ivanova N."/>
            <person name="Mavromatis K."/>
            <person name="Ovchinnikova G."/>
            <person name="Pati A."/>
            <person name="Chen A."/>
            <person name="Palaniappan K."/>
            <person name="Land M."/>
            <person name="Hauser L."/>
            <person name="Chang Y.J."/>
            <person name="Jeffries C.D."/>
            <person name="Chain P."/>
            <person name="Saunders E."/>
            <person name="Detter J.C."/>
            <person name="Brettin T."/>
            <person name="Rohde M."/>
            <person name="Goker M."/>
            <person name="Spring S."/>
            <person name="Bristow J."/>
            <person name="Markowitz V."/>
            <person name="Hugenholtz P."/>
            <person name="Kyrpides N.C."/>
            <person name="Klenk H.P."/>
            <person name="Eisen J.A."/>
        </authorList>
    </citation>
    <scope>NUCLEOTIDE SEQUENCE [LARGE SCALE GENOMIC DNA]</scope>
    <source>
        <strain evidence="14">ATCC 49978 / DSM 6589 / Su883</strain>
    </source>
</reference>
<feature type="domain" description="4Fe-4S ferredoxin-type" evidence="11">
    <location>
        <begin position="238"/>
        <end position="268"/>
    </location>
</feature>
<keyword evidence="8 10" id="KW-0411">Iron-sulfur</keyword>
<evidence type="ECO:0000256" key="1">
    <source>
        <dbReference type="ARBA" id="ARBA00022448"/>
    </source>
</evidence>
<feature type="binding site" evidence="10">
    <location>
        <position position="144"/>
    </location>
    <ligand>
        <name>[4Fe-4S] cluster</name>
        <dbReference type="ChEBI" id="CHEBI:49883"/>
        <label>2</label>
    </ligand>
</feature>
<dbReference type="GO" id="GO:0009055">
    <property type="term" value="F:electron transfer activity"/>
    <property type="evidence" value="ECO:0007669"/>
    <property type="project" value="InterPro"/>
</dbReference>
<feature type="binding site" evidence="10">
    <location>
        <position position="154"/>
    </location>
    <ligand>
        <name>[4Fe-4S] cluster</name>
        <dbReference type="ChEBI" id="CHEBI:49883"/>
        <label>3</label>
    </ligand>
</feature>
<dbReference type="NCBIfam" id="TIGR01944">
    <property type="entry name" value="rnfB"/>
    <property type="match status" value="1"/>
</dbReference>
<dbReference type="SUPFAM" id="SSF54862">
    <property type="entry name" value="4Fe-4S ferredoxins"/>
    <property type="match status" value="1"/>
</dbReference>
<evidence type="ECO:0000256" key="10">
    <source>
        <dbReference type="HAMAP-Rule" id="MF_00463"/>
    </source>
</evidence>
<dbReference type="KEGG" id="tai:Taci_0347"/>
<keyword evidence="9 10" id="KW-0472">Membrane</keyword>
<dbReference type="GO" id="GO:0022900">
    <property type="term" value="P:electron transport chain"/>
    <property type="evidence" value="ECO:0007669"/>
    <property type="project" value="UniProtKB-UniRule"/>
</dbReference>
<dbReference type="RefSeq" id="WP_012869100.1">
    <property type="nucleotide sequence ID" value="NC_013522.1"/>
</dbReference>
<dbReference type="Gene3D" id="3.30.70.20">
    <property type="match status" value="2"/>
</dbReference>
<evidence type="ECO:0000313" key="13">
    <source>
        <dbReference type="EMBL" id="ACZ18584.1"/>
    </source>
</evidence>
<dbReference type="InterPro" id="IPR017896">
    <property type="entry name" value="4Fe4S_Fe-S-bd"/>
</dbReference>
<evidence type="ECO:0000256" key="3">
    <source>
        <dbReference type="ARBA" id="ARBA00022723"/>
    </source>
</evidence>
<dbReference type="EMBL" id="CP001818">
    <property type="protein sequence ID" value="ACZ18584.1"/>
    <property type="molecule type" value="Genomic_DNA"/>
</dbReference>
<dbReference type="InterPro" id="IPR007202">
    <property type="entry name" value="4Fe-4S_dom"/>
</dbReference>
<dbReference type="PROSITE" id="PS51379">
    <property type="entry name" value="4FE4S_FER_2"/>
    <property type="match status" value="4"/>
</dbReference>
<accession>D1B8I1</accession>
<feature type="binding site" evidence="10">
    <location>
        <position position="51"/>
    </location>
    <ligand>
        <name>[4Fe-4S] cluster</name>
        <dbReference type="ChEBI" id="CHEBI:49883"/>
        <label>1</label>
    </ligand>
</feature>
<feature type="domain" description="4Fe-4S" evidence="12">
    <location>
        <begin position="34"/>
        <end position="93"/>
    </location>
</feature>
<comment type="similarity">
    <text evidence="10">Belongs to the 4Fe4S bacterial-type ferredoxin family. RnfB subfamily.</text>
</comment>
<evidence type="ECO:0000256" key="8">
    <source>
        <dbReference type="ARBA" id="ARBA00023014"/>
    </source>
</evidence>
<feature type="domain" description="4Fe-4S ferredoxin-type" evidence="11">
    <location>
        <begin position="206"/>
        <end position="237"/>
    </location>
</feature>
<keyword evidence="10" id="KW-1003">Cell membrane</keyword>
<evidence type="ECO:0000256" key="9">
    <source>
        <dbReference type="ARBA" id="ARBA00023136"/>
    </source>
</evidence>
<comment type="cofactor">
    <cofactor evidence="10">
        <name>[4Fe-4S] cluster</name>
        <dbReference type="ChEBI" id="CHEBI:49883"/>
    </cofactor>
    <text evidence="10">Binds 3 [4Fe-4S] clusters.</text>
</comment>
<keyword evidence="7 10" id="KW-0408">Iron</keyword>
<keyword evidence="6 10" id="KW-0249">Electron transport</keyword>
<dbReference type="HAMAP" id="MF_00463">
    <property type="entry name" value="RsxB_RnfB"/>
    <property type="match status" value="1"/>
</dbReference>
<feature type="binding site" evidence="10">
    <location>
        <position position="54"/>
    </location>
    <ligand>
        <name>[4Fe-4S] cluster</name>
        <dbReference type="ChEBI" id="CHEBI:49883"/>
        <label>1</label>
    </ligand>
</feature>
<evidence type="ECO:0000256" key="2">
    <source>
        <dbReference type="ARBA" id="ARBA00022485"/>
    </source>
</evidence>
<dbReference type="InterPro" id="IPR057431">
    <property type="entry name" value="LdpA_Fe-S-bd"/>
</dbReference>
<feature type="domain" description="4Fe-4S ferredoxin-type" evidence="11">
    <location>
        <begin position="164"/>
        <end position="193"/>
    </location>
</feature>
<dbReference type="eggNOG" id="COG1143">
    <property type="taxonomic scope" value="Bacteria"/>
</dbReference>
<dbReference type="PANTHER" id="PTHR43560:SF1">
    <property type="entry name" value="ION-TRANSLOCATING OXIDOREDUCTASE COMPLEX SUBUNIT B"/>
    <property type="match status" value="1"/>
</dbReference>
<evidence type="ECO:0000259" key="12">
    <source>
        <dbReference type="PROSITE" id="PS51656"/>
    </source>
</evidence>
<feature type="binding site" evidence="10">
    <location>
        <position position="183"/>
    </location>
    <ligand>
        <name>[4Fe-4S] cluster</name>
        <dbReference type="ChEBI" id="CHEBI:49883"/>
        <label>2</label>
    </ligand>
</feature>
<keyword evidence="1 10" id="KW-0813">Transport</keyword>
<dbReference type="CDD" id="cd10549">
    <property type="entry name" value="MtMvhB_like"/>
    <property type="match status" value="1"/>
</dbReference>
<feature type="binding site" evidence="10">
    <location>
        <position position="173"/>
    </location>
    <ligand>
        <name>[4Fe-4S] cluster</name>
        <dbReference type="ChEBI" id="CHEBI:49883"/>
        <label>3</label>
    </ligand>
</feature>
<keyword evidence="3 10" id="KW-0479">Metal-binding</keyword>